<organism evidence="2 3">
    <name type="scientific">Streptomyces globisporus</name>
    <dbReference type="NCBI Taxonomy" id="1908"/>
    <lineage>
        <taxon>Bacteria</taxon>
        <taxon>Bacillati</taxon>
        <taxon>Actinomycetota</taxon>
        <taxon>Actinomycetes</taxon>
        <taxon>Kitasatosporales</taxon>
        <taxon>Streptomycetaceae</taxon>
        <taxon>Streptomyces</taxon>
    </lineage>
</organism>
<evidence type="ECO:0000313" key="2">
    <source>
        <dbReference type="EMBL" id="CAH9418308.1"/>
    </source>
</evidence>
<evidence type="ECO:0000313" key="3">
    <source>
        <dbReference type="Proteomes" id="UP001154015"/>
    </source>
</evidence>
<comment type="caution">
    <text evidence="2">The sequence shown here is derived from an EMBL/GenBank/DDBJ whole genome shotgun (WGS) entry which is preliminary data.</text>
</comment>
<dbReference type="EMBL" id="CAKXYP010000017">
    <property type="protein sequence ID" value="CAH9418308.1"/>
    <property type="molecule type" value="Genomic_DNA"/>
</dbReference>
<keyword evidence="3" id="KW-1185">Reference proteome</keyword>
<reference evidence="2" key="1">
    <citation type="submission" date="2022-03" db="EMBL/GenBank/DDBJ databases">
        <authorList>
            <person name="Leyn A S."/>
        </authorList>
    </citation>
    <scope>NUCLEOTIDE SEQUENCE</scope>
    <source>
        <strain evidence="2">Streptomyces globisporus 4-3</strain>
    </source>
</reference>
<proteinExistence type="predicted"/>
<dbReference type="Proteomes" id="UP001154015">
    <property type="component" value="Unassembled WGS sequence"/>
</dbReference>
<accession>A0ABM9H3X4</accession>
<name>A0ABM9H3X4_STRGL</name>
<protein>
    <submittedName>
        <fullName evidence="2">Uncharacterized protein</fullName>
    </submittedName>
</protein>
<feature type="region of interest" description="Disordered" evidence="1">
    <location>
        <begin position="1"/>
        <end position="42"/>
    </location>
</feature>
<sequence>MRCSAHKLVQTNQVVKTSGGERPSVEASARGCGHPRTGVPGG</sequence>
<gene>
    <name evidence="2" type="ORF">SGL43_05357</name>
</gene>
<evidence type="ECO:0000256" key="1">
    <source>
        <dbReference type="SAM" id="MobiDB-lite"/>
    </source>
</evidence>